<dbReference type="STRING" id="1520.LF65_03977"/>
<proteinExistence type="predicted"/>
<evidence type="ECO:0000313" key="3">
    <source>
        <dbReference type="EMBL" id="AJH00525.1"/>
    </source>
</evidence>
<protein>
    <submittedName>
        <fullName evidence="3">Alkaline phosphatase</fullName>
    </submittedName>
</protein>
<gene>
    <name evidence="3" type="ORF">LF65_03977</name>
</gene>
<dbReference type="GO" id="GO:0003700">
    <property type="term" value="F:DNA-binding transcription factor activity"/>
    <property type="evidence" value="ECO:0007669"/>
    <property type="project" value="InterPro"/>
</dbReference>
<reference evidence="4" key="1">
    <citation type="submission" date="2014-12" db="EMBL/GenBank/DDBJ databases">
        <title>Genome sequence of Clostridium beijerinckii strain 59B.</title>
        <authorList>
            <person name="Little G.T."/>
            <person name="Minton N.P."/>
        </authorList>
    </citation>
    <scope>NUCLEOTIDE SEQUENCE [LARGE SCALE GENOMIC DNA]</scope>
    <source>
        <strain evidence="4">59B</strain>
    </source>
</reference>
<dbReference type="OrthoDB" id="9797223at2"/>
<dbReference type="InterPro" id="IPR050313">
    <property type="entry name" value="Carb_Metab_HTH_regulators"/>
</dbReference>
<dbReference type="PROSITE" id="PS51000">
    <property type="entry name" value="HTH_DEOR_2"/>
    <property type="match status" value="1"/>
</dbReference>
<dbReference type="AlphaFoldDB" id="A0A0B5QE37"/>
<dbReference type="EMBL" id="CP010086">
    <property type="protein sequence ID" value="AJH00525.1"/>
    <property type="molecule type" value="Genomic_DNA"/>
</dbReference>
<keyword evidence="2" id="KW-0804">Transcription</keyword>
<dbReference type="Proteomes" id="UP000031866">
    <property type="component" value="Chromosome"/>
</dbReference>
<dbReference type="RefSeq" id="WP_041898339.1">
    <property type="nucleotide sequence ID" value="NZ_CP010086.2"/>
</dbReference>
<dbReference type="SUPFAM" id="SSF46785">
    <property type="entry name" value="Winged helix' DNA-binding domain"/>
    <property type="match status" value="1"/>
</dbReference>
<evidence type="ECO:0000256" key="1">
    <source>
        <dbReference type="ARBA" id="ARBA00023015"/>
    </source>
</evidence>
<dbReference type="SMART" id="SM00420">
    <property type="entry name" value="HTH_DEOR"/>
    <property type="match status" value="1"/>
</dbReference>
<dbReference type="InterPro" id="IPR036390">
    <property type="entry name" value="WH_DNA-bd_sf"/>
</dbReference>
<dbReference type="SMART" id="SM01134">
    <property type="entry name" value="DeoRC"/>
    <property type="match status" value="1"/>
</dbReference>
<dbReference type="InterPro" id="IPR014036">
    <property type="entry name" value="DeoR-like_C"/>
</dbReference>
<dbReference type="Pfam" id="PF00455">
    <property type="entry name" value="DeoRC"/>
    <property type="match status" value="1"/>
</dbReference>
<organism evidence="3 4">
    <name type="scientific">Clostridium beijerinckii</name>
    <name type="common">Clostridium MP</name>
    <dbReference type="NCBI Taxonomy" id="1520"/>
    <lineage>
        <taxon>Bacteria</taxon>
        <taxon>Bacillati</taxon>
        <taxon>Bacillota</taxon>
        <taxon>Clostridia</taxon>
        <taxon>Eubacteriales</taxon>
        <taxon>Clostridiaceae</taxon>
        <taxon>Clostridium</taxon>
    </lineage>
</organism>
<dbReference type="Gene3D" id="1.10.10.10">
    <property type="entry name" value="Winged helix-like DNA-binding domain superfamily/Winged helix DNA-binding domain"/>
    <property type="match status" value="1"/>
</dbReference>
<dbReference type="KEGG" id="cbei:LF65_03977"/>
<keyword evidence="1" id="KW-0805">Transcription regulation</keyword>
<sequence>MFTEERLEQILNILNKHGRVKVKELSEQFNVSEGMIRKDLQRLEKDGALQRTYGGAIINRKISKSISINTRMKVNLSSKELIAKKAFDLIDDGDVIFLESSSINFFLAKLIANSTKKITLVTNMPIILPLFNDNETVILICIGGVYDKRDGGVLGSEAIKSIYKYTFNKGFVGSSGVNLITNSVGTVLLEDGNIKELIISNSKEVFLLVETEKFNVDSPYRFANIDEFDAIITDSNITDDIEEQLNNLTVKLI</sequence>
<evidence type="ECO:0000256" key="2">
    <source>
        <dbReference type="ARBA" id="ARBA00023163"/>
    </source>
</evidence>
<dbReference type="PANTHER" id="PTHR30363:SF44">
    <property type="entry name" value="AGA OPERON TRANSCRIPTIONAL REPRESSOR-RELATED"/>
    <property type="match status" value="1"/>
</dbReference>
<name>A0A0B5QE37_CLOBE</name>
<dbReference type="PRINTS" id="PR00037">
    <property type="entry name" value="HTHLACR"/>
</dbReference>
<dbReference type="InterPro" id="IPR036388">
    <property type="entry name" value="WH-like_DNA-bd_sf"/>
</dbReference>
<dbReference type="SUPFAM" id="SSF100950">
    <property type="entry name" value="NagB/RpiA/CoA transferase-like"/>
    <property type="match status" value="1"/>
</dbReference>
<dbReference type="InterPro" id="IPR037171">
    <property type="entry name" value="NagB/RpiA_transferase-like"/>
</dbReference>
<dbReference type="InterPro" id="IPR001034">
    <property type="entry name" value="DeoR_HTH"/>
</dbReference>
<dbReference type="PANTHER" id="PTHR30363">
    <property type="entry name" value="HTH-TYPE TRANSCRIPTIONAL REGULATOR SRLR-RELATED"/>
    <property type="match status" value="1"/>
</dbReference>
<dbReference type="Pfam" id="PF08220">
    <property type="entry name" value="HTH_DeoR"/>
    <property type="match status" value="1"/>
</dbReference>
<evidence type="ECO:0000313" key="4">
    <source>
        <dbReference type="Proteomes" id="UP000031866"/>
    </source>
</evidence>
<accession>A0A0B5QE37</accession>